<comment type="caution">
    <text evidence="1">The sequence shown here is derived from an EMBL/GenBank/DDBJ whole genome shotgun (WGS) entry which is preliminary data.</text>
</comment>
<keyword evidence="2" id="KW-1185">Reference proteome</keyword>
<dbReference type="AlphaFoldDB" id="A0A8T0G4J4"/>
<dbReference type="PANTHER" id="PTHR34196:SF2">
    <property type="entry name" value="OS02G0697700 PROTEIN"/>
    <property type="match status" value="1"/>
</dbReference>
<name>A0A8T0G4J4_CERPU</name>
<dbReference type="PANTHER" id="PTHR34196">
    <property type="entry name" value="OS02G0697700 PROTEIN"/>
    <property type="match status" value="1"/>
</dbReference>
<dbReference type="Proteomes" id="UP000822688">
    <property type="component" value="Chromosome 12"/>
</dbReference>
<sequence length="163" mass="18498">MTDLEGESAFPCTHPLVSSCLDCWLEYFDTHSLSNYSLTGYGRINVQEDRVGIKRISPAAAVQNETPFDSFEPAELLEEPSELDHPVDCPSPEPSIMEDGILWRARLLESLRRRNDILSASKERESVLRGGSIPNRRTYSRSSEHFLFVAHSAPEYDVRKLLE</sequence>
<reference evidence="1" key="1">
    <citation type="submission" date="2020-06" db="EMBL/GenBank/DDBJ databases">
        <title>WGS assembly of Ceratodon purpureus strain R40.</title>
        <authorList>
            <person name="Carey S.B."/>
            <person name="Jenkins J."/>
            <person name="Shu S."/>
            <person name="Lovell J.T."/>
            <person name="Sreedasyam A."/>
            <person name="Maumus F."/>
            <person name="Tiley G.P."/>
            <person name="Fernandez-Pozo N."/>
            <person name="Barry K."/>
            <person name="Chen C."/>
            <person name="Wang M."/>
            <person name="Lipzen A."/>
            <person name="Daum C."/>
            <person name="Saski C.A."/>
            <person name="Payton A.C."/>
            <person name="Mcbreen J.C."/>
            <person name="Conrad R.E."/>
            <person name="Kollar L.M."/>
            <person name="Olsson S."/>
            <person name="Huttunen S."/>
            <person name="Landis J.B."/>
            <person name="Wickett N.J."/>
            <person name="Johnson M.G."/>
            <person name="Rensing S.A."/>
            <person name="Grimwood J."/>
            <person name="Schmutz J."/>
            <person name="Mcdaniel S.F."/>
        </authorList>
    </citation>
    <scope>NUCLEOTIDE SEQUENCE</scope>
    <source>
        <strain evidence="1">R40</strain>
    </source>
</reference>
<gene>
    <name evidence="1" type="ORF">KC19_12G070300</name>
</gene>
<proteinExistence type="predicted"/>
<organism evidence="1 2">
    <name type="scientific">Ceratodon purpureus</name>
    <name type="common">Fire moss</name>
    <name type="synonym">Dicranum purpureum</name>
    <dbReference type="NCBI Taxonomy" id="3225"/>
    <lineage>
        <taxon>Eukaryota</taxon>
        <taxon>Viridiplantae</taxon>
        <taxon>Streptophyta</taxon>
        <taxon>Embryophyta</taxon>
        <taxon>Bryophyta</taxon>
        <taxon>Bryophytina</taxon>
        <taxon>Bryopsida</taxon>
        <taxon>Dicranidae</taxon>
        <taxon>Pseudoditrichales</taxon>
        <taxon>Ditrichaceae</taxon>
        <taxon>Ceratodon</taxon>
    </lineage>
</organism>
<evidence type="ECO:0000313" key="2">
    <source>
        <dbReference type="Proteomes" id="UP000822688"/>
    </source>
</evidence>
<protein>
    <submittedName>
        <fullName evidence="1">Uncharacterized protein</fullName>
    </submittedName>
</protein>
<dbReference type="EMBL" id="CM026433">
    <property type="protein sequence ID" value="KAG0554183.1"/>
    <property type="molecule type" value="Genomic_DNA"/>
</dbReference>
<evidence type="ECO:0000313" key="1">
    <source>
        <dbReference type="EMBL" id="KAG0554183.1"/>
    </source>
</evidence>
<accession>A0A8T0G4J4</accession>